<organism evidence="1 2">
    <name type="scientific">Paenibacillus filicis</name>
    <dbReference type="NCBI Taxonomy" id="669464"/>
    <lineage>
        <taxon>Bacteria</taxon>
        <taxon>Bacillati</taxon>
        <taxon>Bacillota</taxon>
        <taxon>Bacilli</taxon>
        <taxon>Bacillales</taxon>
        <taxon>Paenibacillaceae</taxon>
        <taxon>Paenibacillus</taxon>
    </lineage>
</organism>
<dbReference type="InterPro" id="IPR046100">
    <property type="entry name" value="DUF6037"/>
</dbReference>
<protein>
    <submittedName>
        <fullName evidence="1">DUF6037 family protein</fullName>
    </submittedName>
</protein>
<keyword evidence="2" id="KW-1185">Reference proteome</keyword>
<dbReference type="RefSeq" id="WP_341418016.1">
    <property type="nucleotide sequence ID" value="NZ_JBBPCC010000017.1"/>
</dbReference>
<reference evidence="1 2" key="1">
    <citation type="submission" date="2024-04" db="EMBL/GenBank/DDBJ databases">
        <title>draft genome sequnece of Paenibacillus filicis.</title>
        <authorList>
            <person name="Kim D.-U."/>
        </authorList>
    </citation>
    <scope>NUCLEOTIDE SEQUENCE [LARGE SCALE GENOMIC DNA]</scope>
    <source>
        <strain evidence="1 2">KACC14197</strain>
    </source>
</reference>
<comment type="caution">
    <text evidence="1">The sequence shown here is derived from an EMBL/GenBank/DDBJ whole genome shotgun (WGS) entry which is preliminary data.</text>
</comment>
<name>A0ABU9DQ66_9BACL</name>
<gene>
    <name evidence="1" type="ORF">WMW72_23490</name>
</gene>
<proteinExistence type="predicted"/>
<dbReference type="Proteomes" id="UP001469365">
    <property type="component" value="Unassembled WGS sequence"/>
</dbReference>
<sequence length="213" mass="24713">MAVNIKNEIAHLTAICKEKNSDTILFSFEHNRIRGSVIFFLNSLTFLFGIKDFNVGWLAPVTDGVLSGRLPTDVFKRIKDMLDVVEFVKTDRGEYAKHSTAGLFQTISTRMRIIQTDEVMVPSDEEMIESIRNTRTNDKEYDKEGELPFFKTWSRNTNRGRVKVHNLEKTKRVFGKEIENHCRKHNISSVWSATPTERSLLFRKKVKEITNEI</sequence>
<accession>A0ABU9DQ66</accession>
<dbReference type="EMBL" id="JBBPCC010000017">
    <property type="protein sequence ID" value="MEK8130874.1"/>
    <property type="molecule type" value="Genomic_DNA"/>
</dbReference>
<evidence type="ECO:0000313" key="2">
    <source>
        <dbReference type="Proteomes" id="UP001469365"/>
    </source>
</evidence>
<evidence type="ECO:0000313" key="1">
    <source>
        <dbReference type="EMBL" id="MEK8130874.1"/>
    </source>
</evidence>
<dbReference type="Pfam" id="PF19503">
    <property type="entry name" value="DUF6037"/>
    <property type="match status" value="1"/>
</dbReference>